<dbReference type="EMBL" id="CAJPDQ010000029">
    <property type="protein sequence ID" value="CAF9928346.1"/>
    <property type="molecule type" value="Genomic_DNA"/>
</dbReference>
<keyword evidence="2" id="KW-0235">DNA replication</keyword>
<dbReference type="InterPro" id="IPR019128">
    <property type="entry name" value="Dcc1"/>
</dbReference>
<comment type="similarity">
    <text evidence="1">Belongs to the DCC1 family.</text>
</comment>
<accession>A0A8H3FLT3</accession>
<dbReference type="Proteomes" id="UP000664169">
    <property type="component" value="Unassembled WGS sequence"/>
</dbReference>
<proteinExistence type="inferred from homology"/>
<dbReference type="GO" id="GO:0034088">
    <property type="term" value="P:maintenance of mitotic sister chromatid cohesion"/>
    <property type="evidence" value="ECO:0007669"/>
    <property type="project" value="TreeGrafter"/>
</dbReference>
<evidence type="ECO:0000313" key="3">
    <source>
        <dbReference type="EMBL" id="CAF9928346.1"/>
    </source>
</evidence>
<sequence length="292" mass="32335">MVVPVFINQQQIGLRLLELPSDVVNLVESESAPTLFLKSSETSTQHAQSSGNAVLCTPSKTFPIRQVHSSNVLYILQQTAESGYSAIAQCKGMLELVPSQEDVLTQVRQQLPVHALGITTRINVTRIALSERTPFSEGEIEDALRELCVFEEGGILCIPSVTNLREAWNSLLTAATINGVKLDQLWNIADMEKQVIEDQINIEIYRAVVRRLSESPSLLEAKLDAAQTTAWVGSVLLASSEKATYEKSFVAQWQDQLPESWRELANMKLLQASLLFGVVLWLTVTRTSTVLL</sequence>
<dbReference type="Pfam" id="PF09724">
    <property type="entry name" value="Dcc1"/>
    <property type="match status" value="1"/>
</dbReference>
<evidence type="ECO:0000256" key="2">
    <source>
        <dbReference type="ARBA" id="ARBA00022705"/>
    </source>
</evidence>
<evidence type="ECO:0000256" key="1">
    <source>
        <dbReference type="ARBA" id="ARBA00007017"/>
    </source>
</evidence>
<reference evidence="3" key="1">
    <citation type="submission" date="2021-03" db="EMBL/GenBank/DDBJ databases">
        <authorList>
            <person name="Tagirdzhanova G."/>
        </authorList>
    </citation>
    <scope>NUCLEOTIDE SEQUENCE</scope>
</reference>
<dbReference type="GO" id="GO:0006260">
    <property type="term" value="P:DNA replication"/>
    <property type="evidence" value="ECO:0007669"/>
    <property type="project" value="UniProtKB-KW"/>
</dbReference>
<gene>
    <name evidence="3" type="ORF">GOMPHAMPRED_004659</name>
</gene>
<evidence type="ECO:0000313" key="4">
    <source>
        <dbReference type="Proteomes" id="UP000664169"/>
    </source>
</evidence>
<dbReference type="GO" id="GO:0000785">
    <property type="term" value="C:chromatin"/>
    <property type="evidence" value="ECO:0007669"/>
    <property type="project" value="TreeGrafter"/>
</dbReference>
<name>A0A8H3FLT3_9LECA</name>
<dbReference type="GO" id="GO:0031390">
    <property type="term" value="C:Ctf18 RFC-like complex"/>
    <property type="evidence" value="ECO:0007669"/>
    <property type="project" value="InterPro"/>
</dbReference>
<dbReference type="PANTHER" id="PTHR13395">
    <property type="entry name" value="SISTER CHROMATID COHESION PROTEIN DCC1-RELATED"/>
    <property type="match status" value="1"/>
</dbReference>
<dbReference type="AlphaFoldDB" id="A0A8H3FLT3"/>
<dbReference type="GO" id="GO:0000775">
    <property type="term" value="C:chromosome, centromeric region"/>
    <property type="evidence" value="ECO:0007669"/>
    <property type="project" value="TreeGrafter"/>
</dbReference>
<dbReference type="OrthoDB" id="5199543at2759"/>
<keyword evidence="4" id="KW-1185">Reference proteome</keyword>
<organism evidence="3 4">
    <name type="scientific">Gomphillus americanus</name>
    <dbReference type="NCBI Taxonomy" id="1940652"/>
    <lineage>
        <taxon>Eukaryota</taxon>
        <taxon>Fungi</taxon>
        <taxon>Dikarya</taxon>
        <taxon>Ascomycota</taxon>
        <taxon>Pezizomycotina</taxon>
        <taxon>Lecanoromycetes</taxon>
        <taxon>OSLEUM clade</taxon>
        <taxon>Ostropomycetidae</taxon>
        <taxon>Ostropales</taxon>
        <taxon>Graphidaceae</taxon>
        <taxon>Gomphilloideae</taxon>
        <taxon>Gomphillus</taxon>
    </lineage>
</organism>
<protein>
    <submittedName>
        <fullName evidence="3">Uncharacterized protein</fullName>
    </submittedName>
</protein>
<dbReference type="PANTHER" id="PTHR13395:SF6">
    <property type="entry name" value="SISTER CHROMATID COHESION PROTEIN DCC1"/>
    <property type="match status" value="1"/>
</dbReference>
<comment type="caution">
    <text evidence="3">The sequence shown here is derived from an EMBL/GenBank/DDBJ whole genome shotgun (WGS) entry which is preliminary data.</text>
</comment>